<evidence type="ECO:0000256" key="3">
    <source>
        <dbReference type="ARBA" id="ARBA00023002"/>
    </source>
</evidence>
<dbReference type="GO" id="GO:0005737">
    <property type="term" value="C:cytoplasm"/>
    <property type="evidence" value="ECO:0007669"/>
    <property type="project" value="TreeGrafter"/>
</dbReference>
<dbReference type="Pfam" id="PF00106">
    <property type="entry name" value="adh_short"/>
    <property type="match status" value="1"/>
</dbReference>
<dbReference type="PRINTS" id="PR00081">
    <property type="entry name" value="GDHRDH"/>
</dbReference>
<dbReference type="GO" id="GO:0016616">
    <property type="term" value="F:oxidoreductase activity, acting on the CH-OH group of donors, NAD or NADP as acceptor"/>
    <property type="evidence" value="ECO:0007669"/>
    <property type="project" value="TreeGrafter"/>
</dbReference>
<name>A0AAW0B3L2_9AGAR</name>
<protein>
    <recommendedName>
        <fullName evidence="7">NAD(P)-binding protein</fullName>
    </recommendedName>
</protein>
<proteinExistence type="inferred from homology"/>
<sequence>MTSALDIRDDVAFVTGAASGIGRAIATELAGRADISVRLILTDIDESALRSLVSDLNSKFGDHIAIGSKVDTSSWEEQLAAYELGKQAFGRVDYFFANAGIVEHMWLPAFNNSASTSSGPIIRPNLRTLEVDLVGQLYTAALALQVFQRQTPNRHGFRGKLIITASVYGFYASDTMPLYSASKAGILHFARSASTYYGDKDITINCSTFDFTLRKDQLVIFVPVCPNATETKIAPEDFFVPFKTQNLLTPIELIIEQCISLLGNNKDNGKAIGIVGQEVWTHPDDNYKRRENEPAFKLIDHSIGQAFGYWK</sequence>
<evidence type="ECO:0000313" key="6">
    <source>
        <dbReference type="Proteomes" id="UP001383192"/>
    </source>
</evidence>
<dbReference type="PANTHER" id="PTHR44229:SF4">
    <property type="entry name" value="15-HYDROXYPROSTAGLANDIN DEHYDROGENASE [NAD(+)]"/>
    <property type="match status" value="1"/>
</dbReference>
<gene>
    <name evidence="5" type="ORF">VNI00_017818</name>
</gene>
<evidence type="ECO:0000256" key="4">
    <source>
        <dbReference type="RuleBase" id="RU000363"/>
    </source>
</evidence>
<dbReference type="AlphaFoldDB" id="A0AAW0B3L2"/>
<dbReference type="EMBL" id="JAYKXP010000191">
    <property type="protein sequence ID" value="KAK7020205.1"/>
    <property type="molecule type" value="Genomic_DNA"/>
</dbReference>
<accession>A0AAW0B3L2</accession>
<dbReference type="InterPro" id="IPR002347">
    <property type="entry name" value="SDR_fam"/>
</dbReference>
<evidence type="ECO:0000256" key="2">
    <source>
        <dbReference type="ARBA" id="ARBA00022857"/>
    </source>
</evidence>
<evidence type="ECO:0000313" key="5">
    <source>
        <dbReference type="EMBL" id="KAK7020205.1"/>
    </source>
</evidence>
<comment type="caution">
    <text evidence="5">The sequence shown here is derived from an EMBL/GenBank/DDBJ whole genome shotgun (WGS) entry which is preliminary data.</text>
</comment>
<evidence type="ECO:0000256" key="1">
    <source>
        <dbReference type="ARBA" id="ARBA00006484"/>
    </source>
</evidence>
<dbReference type="InterPro" id="IPR020904">
    <property type="entry name" value="Sc_DH/Rdtase_CS"/>
</dbReference>
<dbReference type="Gene3D" id="3.40.50.720">
    <property type="entry name" value="NAD(P)-binding Rossmann-like Domain"/>
    <property type="match status" value="1"/>
</dbReference>
<reference evidence="5 6" key="1">
    <citation type="submission" date="2024-01" db="EMBL/GenBank/DDBJ databases">
        <title>A draft genome for a cacao thread blight-causing isolate of Paramarasmius palmivorus.</title>
        <authorList>
            <person name="Baruah I.K."/>
            <person name="Bukari Y."/>
            <person name="Amoako-Attah I."/>
            <person name="Meinhardt L.W."/>
            <person name="Bailey B.A."/>
            <person name="Cohen S.P."/>
        </authorList>
    </citation>
    <scope>NUCLEOTIDE SEQUENCE [LARGE SCALE GENOMIC DNA]</scope>
    <source>
        <strain evidence="5 6">GH-12</strain>
    </source>
</reference>
<evidence type="ECO:0008006" key="7">
    <source>
        <dbReference type="Google" id="ProtNLM"/>
    </source>
</evidence>
<dbReference type="PRINTS" id="PR00080">
    <property type="entry name" value="SDRFAMILY"/>
</dbReference>
<keyword evidence="2" id="KW-0521">NADP</keyword>
<dbReference type="Proteomes" id="UP001383192">
    <property type="component" value="Unassembled WGS sequence"/>
</dbReference>
<dbReference type="SUPFAM" id="SSF51735">
    <property type="entry name" value="NAD(P)-binding Rossmann-fold domains"/>
    <property type="match status" value="1"/>
</dbReference>
<dbReference type="InterPro" id="IPR036291">
    <property type="entry name" value="NAD(P)-bd_dom_sf"/>
</dbReference>
<dbReference type="PROSITE" id="PS00061">
    <property type="entry name" value="ADH_SHORT"/>
    <property type="match status" value="1"/>
</dbReference>
<dbReference type="PANTHER" id="PTHR44229">
    <property type="entry name" value="15-HYDROXYPROSTAGLANDIN DEHYDROGENASE [NAD(+)]"/>
    <property type="match status" value="1"/>
</dbReference>
<keyword evidence="3" id="KW-0560">Oxidoreductase</keyword>
<comment type="similarity">
    <text evidence="1 4">Belongs to the short-chain dehydrogenases/reductases (SDR) family.</text>
</comment>
<keyword evidence="6" id="KW-1185">Reference proteome</keyword>
<organism evidence="5 6">
    <name type="scientific">Paramarasmius palmivorus</name>
    <dbReference type="NCBI Taxonomy" id="297713"/>
    <lineage>
        <taxon>Eukaryota</taxon>
        <taxon>Fungi</taxon>
        <taxon>Dikarya</taxon>
        <taxon>Basidiomycota</taxon>
        <taxon>Agaricomycotina</taxon>
        <taxon>Agaricomycetes</taxon>
        <taxon>Agaricomycetidae</taxon>
        <taxon>Agaricales</taxon>
        <taxon>Marasmiineae</taxon>
        <taxon>Marasmiaceae</taxon>
        <taxon>Paramarasmius</taxon>
    </lineage>
</organism>